<feature type="region of interest" description="Disordered" evidence="10">
    <location>
        <begin position="222"/>
        <end position="255"/>
    </location>
</feature>
<dbReference type="SMART" id="SM00389">
    <property type="entry name" value="HOX"/>
    <property type="match status" value="1"/>
</dbReference>
<dbReference type="RefSeq" id="XP_013776722.2">
    <property type="nucleotide sequence ID" value="XM_013921268.2"/>
</dbReference>
<evidence type="ECO:0000256" key="4">
    <source>
        <dbReference type="ARBA" id="ARBA00023125"/>
    </source>
</evidence>
<dbReference type="PROSITE" id="PS00032">
    <property type="entry name" value="ANTENNAPEDIA"/>
    <property type="match status" value="1"/>
</dbReference>
<dbReference type="CDD" id="cd00086">
    <property type="entry name" value="homeodomain"/>
    <property type="match status" value="1"/>
</dbReference>
<protein>
    <submittedName>
        <fullName evidence="13">Homeobox protein Hox-A7-like isoform X2</fullName>
    </submittedName>
</protein>
<dbReference type="InterPro" id="IPR001827">
    <property type="entry name" value="Homeobox_Antennapedia_CS"/>
</dbReference>
<proteinExistence type="inferred from homology"/>
<evidence type="ECO:0000256" key="7">
    <source>
        <dbReference type="PROSITE-ProRule" id="PRU00108"/>
    </source>
</evidence>
<dbReference type="PANTHER" id="PTHR45659:SF4">
    <property type="entry name" value="HOMEOBOX PROTEIN ABDOMINAL-A"/>
    <property type="match status" value="1"/>
</dbReference>
<feature type="DNA-binding region" description="Homeobox" evidence="7">
    <location>
        <begin position="163"/>
        <end position="222"/>
    </location>
</feature>
<dbReference type="InterPro" id="IPR009057">
    <property type="entry name" value="Homeodomain-like_sf"/>
</dbReference>
<dbReference type="PRINTS" id="PR00025">
    <property type="entry name" value="ANTENNAPEDIA"/>
</dbReference>
<sequence>MSSYFGEFSPNNWANDNQEHYFEQNSKYAMNYNDSHYPQFAPAVPFSSRCPQNYGRLEVSNIPTKTPLYDQSPGECDIIQSFCPGFVPSRPVPNSLPAENRNFSSCKVTTFPSPSNPAFETTPTVTNQSYDGRVPESSNTTYAALKTNFYPWMKSYTDSGQAPKRTRQTYTRYQTLELEKEFHFNRYLTRRRRIEIAHTLGLTERQIKIWFQNRRMKAKKENKFQVFEDQESTNSQSENEVKDSSFHEKDTSVAT</sequence>
<dbReference type="InterPro" id="IPR017970">
    <property type="entry name" value="Homeobox_CS"/>
</dbReference>
<evidence type="ECO:0000256" key="2">
    <source>
        <dbReference type="ARBA" id="ARBA00009107"/>
    </source>
</evidence>
<dbReference type="GeneID" id="106461447"/>
<feature type="domain" description="Homeobox" evidence="11">
    <location>
        <begin position="161"/>
        <end position="221"/>
    </location>
</feature>
<accession>A0ABM1B834</accession>
<evidence type="ECO:0000259" key="11">
    <source>
        <dbReference type="PROSITE" id="PS50071"/>
    </source>
</evidence>
<evidence type="ECO:0000256" key="5">
    <source>
        <dbReference type="ARBA" id="ARBA00023155"/>
    </source>
</evidence>
<keyword evidence="4 7" id="KW-0238">DNA-binding</keyword>
<dbReference type="SUPFAM" id="SSF46689">
    <property type="entry name" value="Homeodomain-like"/>
    <property type="match status" value="1"/>
</dbReference>
<dbReference type="PANTHER" id="PTHR45659">
    <property type="entry name" value="HOMEOBOX PROTEIN HOX"/>
    <property type="match status" value="1"/>
</dbReference>
<dbReference type="InterPro" id="IPR020479">
    <property type="entry name" value="HD_metazoa"/>
</dbReference>
<dbReference type="PROSITE" id="PS00027">
    <property type="entry name" value="HOMEOBOX_1"/>
    <property type="match status" value="1"/>
</dbReference>
<reference evidence="13" key="1">
    <citation type="submission" date="2025-08" db="UniProtKB">
        <authorList>
            <consortium name="RefSeq"/>
        </authorList>
    </citation>
    <scope>IDENTIFICATION</scope>
    <source>
        <tissue evidence="13">Muscle</tissue>
    </source>
</reference>
<dbReference type="Proteomes" id="UP000694941">
    <property type="component" value="Unplaced"/>
</dbReference>
<dbReference type="InterPro" id="IPR000047">
    <property type="entry name" value="HTH_motif"/>
</dbReference>
<organism evidence="12 13">
    <name type="scientific">Limulus polyphemus</name>
    <name type="common">Atlantic horseshoe crab</name>
    <dbReference type="NCBI Taxonomy" id="6850"/>
    <lineage>
        <taxon>Eukaryota</taxon>
        <taxon>Metazoa</taxon>
        <taxon>Ecdysozoa</taxon>
        <taxon>Arthropoda</taxon>
        <taxon>Chelicerata</taxon>
        <taxon>Merostomata</taxon>
        <taxon>Xiphosura</taxon>
        <taxon>Limulidae</taxon>
        <taxon>Limulus</taxon>
    </lineage>
</organism>
<keyword evidence="5 7" id="KW-0371">Homeobox</keyword>
<evidence type="ECO:0000313" key="13">
    <source>
        <dbReference type="RefSeq" id="XP_013776722.2"/>
    </source>
</evidence>
<evidence type="ECO:0000256" key="6">
    <source>
        <dbReference type="ARBA" id="ARBA00023242"/>
    </source>
</evidence>
<evidence type="ECO:0000256" key="9">
    <source>
        <dbReference type="RuleBase" id="RU004442"/>
    </source>
</evidence>
<evidence type="ECO:0000256" key="3">
    <source>
        <dbReference type="ARBA" id="ARBA00022473"/>
    </source>
</evidence>
<keyword evidence="6 7" id="KW-0539">Nucleus</keyword>
<feature type="compositionally biased region" description="Basic and acidic residues" evidence="10">
    <location>
        <begin position="239"/>
        <end position="255"/>
    </location>
</feature>
<keyword evidence="12" id="KW-1185">Reference proteome</keyword>
<evidence type="ECO:0000256" key="8">
    <source>
        <dbReference type="RuleBase" id="RU000682"/>
    </source>
</evidence>
<evidence type="ECO:0000256" key="1">
    <source>
        <dbReference type="ARBA" id="ARBA00004123"/>
    </source>
</evidence>
<dbReference type="PRINTS" id="PR00024">
    <property type="entry name" value="HOMEOBOX"/>
</dbReference>
<comment type="subcellular location">
    <subcellularLocation>
        <location evidence="1 7 8">Nucleus</location>
    </subcellularLocation>
</comment>
<dbReference type="PRINTS" id="PR00031">
    <property type="entry name" value="HTHREPRESSR"/>
</dbReference>
<keyword evidence="3" id="KW-0217">Developmental protein</keyword>
<dbReference type="Gene3D" id="1.10.10.60">
    <property type="entry name" value="Homeodomain-like"/>
    <property type="match status" value="1"/>
</dbReference>
<dbReference type="InterPro" id="IPR050296">
    <property type="entry name" value="Antp_homeobox"/>
</dbReference>
<gene>
    <name evidence="13" type="primary">LOC106461447</name>
</gene>
<comment type="similarity">
    <text evidence="2 9">Belongs to the Antp homeobox family.</text>
</comment>
<evidence type="ECO:0000256" key="10">
    <source>
        <dbReference type="SAM" id="MobiDB-lite"/>
    </source>
</evidence>
<dbReference type="PROSITE" id="PS50071">
    <property type="entry name" value="HOMEOBOX_2"/>
    <property type="match status" value="1"/>
</dbReference>
<dbReference type="InterPro" id="IPR001356">
    <property type="entry name" value="HD"/>
</dbReference>
<name>A0ABM1B834_LIMPO</name>
<dbReference type="InterPro" id="IPR017995">
    <property type="entry name" value="Homeobox_antennapedia"/>
</dbReference>
<dbReference type="Pfam" id="PF00046">
    <property type="entry name" value="Homeodomain"/>
    <property type="match status" value="1"/>
</dbReference>
<evidence type="ECO:0000313" key="12">
    <source>
        <dbReference type="Proteomes" id="UP000694941"/>
    </source>
</evidence>